<evidence type="ECO:0000313" key="3">
    <source>
        <dbReference type="Proteomes" id="UP000009169"/>
    </source>
</evidence>
<feature type="compositionally biased region" description="Low complexity" evidence="1">
    <location>
        <begin position="454"/>
        <end position="465"/>
    </location>
</feature>
<dbReference type="AlphaFoldDB" id="F2PQ87"/>
<feature type="region of interest" description="Disordered" evidence="1">
    <location>
        <begin position="67"/>
        <end position="107"/>
    </location>
</feature>
<evidence type="ECO:0000313" key="2">
    <source>
        <dbReference type="EMBL" id="EGE04055.1"/>
    </source>
</evidence>
<feature type="region of interest" description="Disordered" evidence="1">
    <location>
        <begin position="438"/>
        <end position="473"/>
    </location>
</feature>
<dbReference type="eggNOG" id="ENOG502RP2C">
    <property type="taxonomic scope" value="Eukaryota"/>
</dbReference>
<evidence type="ECO:0000256" key="1">
    <source>
        <dbReference type="SAM" id="MobiDB-lite"/>
    </source>
</evidence>
<feature type="compositionally biased region" description="Low complexity" evidence="1">
    <location>
        <begin position="67"/>
        <end position="105"/>
    </location>
</feature>
<sequence length="638" mass="70049">MPQPSAELLSALQILCDTPPESLRAIRGLDTWKRVKVAINSIDDDADTYSESESDLLHSSPSCVSSPSIISSQSQQSSSTILPVSPSSVTPISRVRSSRSNSQHNSQKKTKAQCLAFLDMVKDVLAKVVSISYKYPTLEEMSPETELSMEKRTLFLRVVYGSKSPSERNLLLLGLSQISHALDYSNWEAENLIRRRVDEICSNLSMVNRRGGNITRYTNEKTSEHKDIVLRGIRDGLNKLTFAKLFRGKLKSANATNPDRAIDPDHQAEELADAVMGILPVLSLTYPKFRLLKYDQYPGVIDALLLEGGMVDTVKGLSKWVRELISTFQSPYQKLLHTQPATAHKIPNSRLDTNNATEAFSHHSLEDQPRIHNASDVITQVDRSHKRPCVGVYDDVNHPYSATHQPTSPHTVQMYERASNLQDNLGDSNTEIVSASQRSIPLPDNGSDDDGIVASSGAPSSSHSPRNNESTQSVDAGVAVELAHANNKRPFPANDGRCQGSRRRRLSAVGFVNEQATILPACMSSPSGRREMPPASPTLQTHEITHDGLPWQFDTILAHNTRTAPNQENQASSEIRGAAIFGQGDDFDVPHFDAAIFGQGDDFDAPRFDAAAFGQVDDFNVPPIDAIMFGQGGGFDVR</sequence>
<proteinExistence type="predicted"/>
<dbReference type="HOGENOM" id="CLU_489335_0_0_1"/>
<reference evidence="3" key="1">
    <citation type="journal article" date="2012" name="MBio">
        <title>Comparative genome analysis of Trichophyton rubrum and related dermatophytes reveals candidate genes involved in infection.</title>
        <authorList>
            <person name="Martinez D.A."/>
            <person name="Oliver B.G."/>
            <person name="Graeser Y."/>
            <person name="Goldberg J.M."/>
            <person name="Li W."/>
            <person name="Martinez-Rossi N.M."/>
            <person name="Monod M."/>
            <person name="Shelest E."/>
            <person name="Barton R.C."/>
            <person name="Birch E."/>
            <person name="Brakhage A.A."/>
            <person name="Chen Z."/>
            <person name="Gurr S.J."/>
            <person name="Heiman D."/>
            <person name="Heitman J."/>
            <person name="Kosti I."/>
            <person name="Rossi A."/>
            <person name="Saif S."/>
            <person name="Samalova M."/>
            <person name="Saunders C.W."/>
            <person name="Shea T."/>
            <person name="Summerbell R.C."/>
            <person name="Xu J."/>
            <person name="Young S."/>
            <person name="Zeng Q."/>
            <person name="Birren B.W."/>
            <person name="Cuomo C.A."/>
            <person name="White T.C."/>
        </authorList>
    </citation>
    <scope>NUCLEOTIDE SEQUENCE [LARGE SCALE GENOMIC DNA]</scope>
    <source>
        <strain evidence="3">ATCC MYA-4606 / CBS 127.97</strain>
    </source>
</reference>
<protein>
    <submittedName>
        <fullName evidence="2">Uncharacterized protein</fullName>
    </submittedName>
</protein>
<dbReference type="Proteomes" id="UP000009169">
    <property type="component" value="Unassembled WGS sequence"/>
</dbReference>
<organism evidence="2 3">
    <name type="scientific">Trichophyton equinum (strain ATCC MYA-4606 / CBS 127.97)</name>
    <name type="common">Horse ringworm fungus</name>
    <dbReference type="NCBI Taxonomy" id="559882"/>
    <lineage>
        <taxon>Eukaryota</taxon>
        <taxon>Fungi</taxon>
        <taxon>Dikarya</taxon>
        <taxon>Ascomycota</taxon>
        <taxon>Pezizomycotina</taxon>
        <taxon>Eurotiomycetes</taxon>
        <taxon>Eurotiomycetidae</taxon>
        <taxon>Onygenales</taxon>
        <taxon>Arthrodermataceae</taxon>
        <taxon>Trichophyton</taxon>
    </lineage>
</organism>
<keyword evidence="3" id="KW-1185">Reference proteome</keyword>
<gene>
    <name evidence="2" type="ORF">TEQG_03088</name>
</gene>
<dbReference type="VEuPathDB" id="FungiDB:TEQG_03088"/>
<dbReference type="EMBL" id="DS995731">
    <property type="protein sequence ID" value="EGE04055.1"/>
    <property type="molecule type" value="Genomic_DNA"/>
</dbReference>
<accession>F2PQ87</accession>
<name>F2PQ87_TRIEC</name>